<evidence type="ECO:0000313" key="4">
    <source>
        <dbReference type="Proteomes" id="UP000065473"/>
    </source>
</evidence>
<dbReference type="STRING" id="1435377.SUSAZ_04820"/>
<dbReference type="OMA" id="YVIQRYT"/>
<reference evidence="3 4" key="1">
    <citation type="submission" date="2015-12" db="EMBL/GenBank/DDBJ databases">
        <title>A stable core within a dynamic pangenome in Sulfolobus acidocaldarius.</title>
        <authorList>
            <person name="Anderson R."/>
            <person name="Kouris A."/>
            <person name="Seward C."/>
            <person name="Campbell K."/>
            <person name="Whitaker R."/>
        </authorList>
    </citation>
    <scope>NUCLEOTIDE SEQUENCE [LARGE SCALE GENOMIC DNA]</scope>
    <source>
        <strain evidence="1 4">GG12-C01-09</strain>
        <strain evidence="2 3">NG05B_CO5_07</strain>
    </source>
</reference>
<name>A0A0U3FM33_9CREN</name>
<dbReference type="EMBL" id="CP013694">
    <property type="protein sequence ID" value="ALU28717.1"/>
    <property type="molecule type" value="Genomic_DNA"/>
</dbReference>
<evidence type="ECO:0000313" key="3">
    <source>
        <dbReference type="Proteomes" id="UP000060043"/>
    </source>
</evidence>
<dbReference type="Proteomes" id="UP000060043">
    <property type="component" value="Chromosome"/>
</dbReference>
<dbReference type="RefSeq" id="WP_011277899.1">
    <property type="nucleotide sequence ID" value="NZ_BHWZ01000002.1"/>
</dbReference>
<accession>A0A0U3FM33</accession>
<dbReference type="OrthoDB" id="379402at2157"/>
<gene>
    <name evidence="1" type="ORF">ATY89_01260</name>
    <name evidence="2" type="ORF">ATZ20_04295</name>
</gene>
<sequence length="103" mass="11839">MVSIKGLHERVRSILDDIYIESHEVRGVRNGFEIIQKYSRDNYVEKEELYINKKDYSISLYIDSIGTGSLTIVKDGKIEARKISSEELEKTIKEIMAILGDNS</sequence>
<proteinExistence type="predicted"/>
<evidence type="ECO:0000313" key="1">
    <source>
        <dbReference type="EMBL" id="ALU28717.1"/>
    </source>
</evidence>
<evidence type="ECO:0000313" key="2">
    <source>
        <dbReference type="EMBL" id="ALU31435.1"/>
    </source>
</evidence>
<dbReference type="PaxDb" id="1435377-SUSAZ_04820"/>
<dbReference type="Proteomes" id="UP000065473">
    <property type="component" value="Chromosome"/>
</dbReference>
<protein>
    <submittedName>
        <fullName evidence="2">Uncharacterized protein</fullName>
    </submittedName>
</protein>
<organism evidence="2 3">
    <name type="scientific">Sulfolobus acidocaldarius</name>
    <dbReference type="NCBI Taxonomy" id="2285"/>
    <lineage>
        <taxon>Archaea</taxon>
        <taxon>Thermoproteota</taxon>
        <taxon>Thermoprotei</taxon>
        <taxon>Sulfolobales</taxon>
        <taxon>Sulfolobaceae</taxon>
        <taxon>Sulfolobus</taxon>
    </lineage>
</organism>
<dbReference type="GeneID" id="14551549"/>
<dbReference type="AlphaFoldDB" id="A0A0U3FM33"/>
<dbReference type="EMBL" id="CP013695">
    <property type="protein sequence ID" value="ALU31435.1"/>
    <property type="molecule type" value="Genomic_DNA"/>
</dbReference>